<feature type="chain" id="PRO_5041290296" evidence="1">
    <location>
        <begin position="17"/>
        <end position="80"/>
    </location>
</feature>
<dbReference type="Proteomes" id="UP001175228">
    <property type="component" value="Unassembled WGS sequence"/>
</dbReference>
<evidence type="ECO:0000313" key="2">
    <source>
        <dbReference type="EMBL" id="KAK0479062.1"/>
    </source>
</evidence>
<protein>
    <submittedName>
        <fullName evidence="2">Uncharacterized protein</fullName>
    </submittedName>
</protein>
<comment type="caution">
    <text evidence="2">The sequence shown here is derived from an EMBL/GenBank/DDBJ whole genome shotgun (WGS) entry which is preliminary data.</text>
</comment>
<evidence type="ECO:0000313" key="3">
    <source>
        <dbReference type="Proteomes" id="UP001175228"/>
    </source>
</evidence>
<feature type="signal peptide" evidence="1">
    <location>
        <begin position="1"/>
        <end position="16"/>
    </location>
</feature>
<dbReference type="EMBL" id="JAUEPU010000091">
    <property type="protein sequence ID" value="KAK0479062.1"/>
    <property type="molecule type" value="Genomic_DNA"/>
</dbReference>
<gene>
    <name evidence="2" type="ORF">EDD18DRAFT_1207693</name>
</gene>
<dbReference type="AlphaFoldDB" id="A0AA39P7K4"/>
<organism evidence="2 3">
    <name type="scientific">Armillaria luteobubalina</name>
    <dbReference type="NCBI Taxonomy" id="153913"/>
    <lineage>
        <taxon>Eukaryota</taxon>
        <taxon>Fungi</taxon>
        <taxon>Dikarya</taxon>
        <taxon>Basidiomycota</taxon>
        <taxon>Agaricomycotina</taxon>
        <taxon>Agaricomycetes</taxon>
        <taxon>Agaricomycetidae</taxon>
        <taxon>Agaricales</taxon>
        <taxon>Marasmiineae</taxon>
        <taxon>Physalacriaceae</taxon>
        <taxon>Armillaria</taxon>
    </lineage>
</organism>
<sequence length="80" mass="8731">MLFPLSILIIFPCILALQPLCRSPSGNNTVIIQMFEWSWDSIASECTNFIGPAGYGFVQAHRRSTLLALSGGRITSRSGT</sequence>
<name>A0AA39P7K4_9AGAR</name>
<keyword evidence="3" id="KW-1185">Reference proteome</keyword>
<evidence type="ECO:0000256" key="1">
    <source>
        <dbReference type="SAM" id="SignalP"/>
    </source>
</evidence>
<dbReference type="Gene3D" id="3.20.20.80">
    <property type="entry name" value="Glycosidases"/>
    <property type="match status" value="1"/>
</dbReference>
<reference evidence="2" key="1">
    <citation type="submission" date="2023-06" db="EMBL/GenBank/DDBJ databases">
        <authorList>
            <consortium name="Lawrence Berkeley National Laboratory"/>
            <person name="Ahrendt S."/>
            <person name="Sahu N."/>
            <person name="Indic B."/>
            <person name="Wong-Bajracharya J."/>
            <person name="Merenyi Z."/>
            <person name="Ke H.-M."/>
            <person name="Monk M."/>
            <person name="Kocsube S."/>
            <person name="Drula E."/>
            <person name="Lipzen A."/>
            <person name="Balint B."/>
            <person name="Henrissat B."/>
            <person name="Andreopoulos B."/>
            <person name="Martin F.M."/>
            <person name="Harder C.B."/>
            <person name="Rigling D."/>
            <person name="Ford K.L."/>
            <person name="Foster G.D."/>
            <person name="Pangilinan J."/>
            <person name="Papanicolaou A."/>
            <person name="Barry K."/>
            <person name="LaButti K."/>
            <person name="Viragh M."/>
            <person name="Koriabine M."/>
            <person name="Yan M."/>
            <person name="Riley R."/>
            <person name="Champramary S."/>
            <person name="Plett K.L."/>
            <person name="Tsai I.J."/>
            <person name="Slot J."/>
            <person name="Sipos G."/>
            <person name="Plett J."/>
            <person name="Nagy L.G."/>
            <person name="Grigoriev I.V."/>
        </authorList>
    </citation>
    <scope>NUCLEOTIDE SEQUENCE</scope>
    <source>
        <strain evidence="2">HWK02</strain>
    </source>
</reference>
<accession>A0AA39P7K4</accession>
<keyword evidence="1" id="KW-0732">Signal</keyword>
<proteinExistence type="predicted"/>